<reference evidence="12 13" key="1">
    <citation type="submission" date="2019-03" db="EMBL/GenBank/DDBJ databases">
        <title>Genomic Encyclopedia of Type Strains, Phase III (KMG-III): the genomes of soil and plant-associated and newly described type strains.</title>
        <authorList>
            <person name="Whitman W."/>
        </authorList>
    </citation>
    <scope>NUCLEOTIDE SEQUENCE [LARGE SCALE GENOMIC DNA]</scope>
    <source>
        <strain evidence="12 13">CGMCC 1.7660</strain>
    </source>
</reference>
<dbReference type="InterPro" id="IPR001789">
    <property type="entry name" value="Sig_transdc_resp-reg_receiver"/>
</dbReference>
<dbReference type="InterPro" id="IPR058031">
    <property type="entry name" value="AAA_lid_NorR"/>
</dbReference>
<evidence type="ECO:0000256" key="4">
    <source>
        <dbReference type="ARBA" id="ARBA00023012"/>
    </source>
</evidence>
<dbReference type="SMART" id="SM00382">
    <property type="entry name" value="AAA"/>
    <property type="match status" value="1"/>
</dbReference>
<dbReference type="InterPro" id="IPR025944">
    <property type="entry name" value="Sigma_54_int_dom_CS"/>
</dbReference>
<dbReference type="FunFam" id="3.40.50.2300:FF:000018">
    <property type="entry name" value="DNA-binding transcriptional regulator NtrC"/>
    <property type="match status" value="1"/>
</dbReference>
<dbReference type="PRINTS" id="PR01590">
    <property type="entry name" value="HTHFIS"/>
</dbReference>
<dbReference type="PROSITE" id="PS50045">
    <property type="entry name" value="SIGMA54_INTERACT_4"/>
    <property type="match status" value="1"/>
</dbReference>
<keyword evidence="1 9" id="KW-0597">Phosphoprotein</keyword>
<dbReference type="PROSITE" id="PS00676">
    <property type="entry name" value="SIGMA54_INTERACT_2"/>
    <property type="match status" value="1"/>
</dbReference>
<evidence type="ECO:0000256" key="5">
    <source>
        <dbReference type="ARBA" id="ARBA00023015"/>
    </source>
</evidence>
<evidence type="ECO:0000259" key="11">
    <source>
        <dbReference type="PROSITE" id="PS50110"/>
    </source>
</evidence>
<feature type="domain" description="Response regulatory" evidence="11">
    <location>
        <begin position="4"/>
        <end position="120"/>
    </location>
</feature>
<dbReference type="InterPro" id="IPR011006">
    <property type="entry name" value="CheY-like_superfamily"/>
</dbReference>
<dbReference type="InterPro" id="IPR003593">
    <property type="entry name" value="AAA+_ATPase"/>
</dbReference>
<sequence length="467" mass="51721">MARDILIVDDEADIRLLIAGILGDEGFQTREAGDSDSALAQLRQRRANLIILDIWLNNSTLDGMGLLEVLKVEFPDVPVIMISGHGNIETAVTAIKNGAYDFIEKPFKADRLLLTIERALEAARLRREVEDLKLRAGAEGELIGMSQAITQLRLAIERVAPTGSRVLFSGPPGSGKEVAARLLHRRSKRAGGPFIVLNCATMHPDRLEPELFGQERDGEGVKTGFLEQAHGGTLLLDEVADMPLETQGKILRVLQEQTFERVGGKTRVEVDVRVIAATARDLQAEMNAGRFRQDLFYRLNVVPMRLPPLKERRDDILALLDFFMARASEQTGLPARRLADDALAVLQAYDWPGNVRQLRNVIDWLLIMTPGGVDEVIRADMLPPDIGAVSITPSALADGTEVMSLPLREAREIFERRYLESQVSRFGGNISRTASFIGMERSALHRKLRSLGINTNERQENGKPDGT</sequence>
<evidence type="ECO:0000259" key="10">
    <source>
        <dbReference type="PROSITE" id="PS50045"/>
    </source>
</evidence>
<dbReference type="SMART" id="SM00448">
    <property type="entry name" value="REC"/>
    <property type="match status" value="1"/>
</dbReference>
<keyword evidence="6" id="KW-0238">DNA-binding</keyword>
<dbReference type="EMBL" id="SNYW01000009">
    <property type="protein sequence ID" value="TDQ81529.1"/>
    <property type="molecule type" value="Genomic_DNA"/>
</dbReference>
<dbReference type="CDD" id="cd17550">
    <property type="entry name" value="REC_NtrX-like"/>
    <property type="match status" value="1"/>
</dbReference>
<dbReference type="InterPro" id="IPR027417">
    <property type="entry name" value="P-loop_NTPase"/>
</dbReference>
<dbReference type="Pfam" id="PF25601">
    <property type="entry name" value="AAA_lid_14"/>
    <property type="match status" value="1"/>
</dbReference>
<proteinExistence type="predicted"/>
<dbReference type="InterPro" id="IPR002197">
    <property type="entry name" value="HTH_Fis"/>
</dbReference>
<dbReference type="Gene3D" id="1.10.8.60">
    <property type="match status" value="1"/>
</dbReference>
<dbReference type="Pfam" id="PF02954">
    <property type="entry name" value="HTH_8"/>
    <property type="match status" value="1"/>
</dbReference>
<dbReference type="SUPFAM" id="SSF52540">
    <property type="entry name" value="P-loop containing nucleoside triphosphate hydrolases"/>
    <property type="match status" value="1"/>
</dbReference>
<dbReference type="FunFam" id="1.10.10.60:FF:000165">
    <property type="entry name" value="Two-component system nitrogen regulation response regulator NtrX"/>
    <property type="match status" value="1"/>
</dbReference>
<dbReference type="SUPFAM" id="SSF52172">
    <property type="entry name" value="CheY-like"/>
    <property type="match status" value="1"/>
</dbReference>
<dbReference type="GO" id="GO:0043565">
    <property type="term" value="F:sequence-specific DNA binding"/>
    <property type="evidence" value="ECO:0007669"/>
    <property type="project" value="InterPro"/>
</dbReference>
<dbReference type="GO" id="GO:0006355">
    <property type="term" value="P:regulation of DNA-templated transcription"/>
    <property type="evidence" value="ECO:0007669"/>
    <property type="project" value="InterPro"/>
</dbReference>
<evidence type="ECO:0000256" key="9">
    <source>
        <dbReference type="PROSITE-ProRule" id="PRU00169"/>
    </source>
</evidence>
<dbReference type="Pfam" id="PF00072">
    <property type="entry name" value="Response_reg"/>
    <property type="match status" value="1"/>
</dbReference>
<protein>
    <submittedName>
        <fullName evidence="12">Two-component system nitrogen regulation response regulator NtrX</fullName>
    </submittedName>
</protein>
<dbReference type="InterPro" id="IPR002078">
    <property type="entry name" value="Sigma_54_int"/>
</dbReference>
<accession>A0A4R6WPV8</accession>
<evidence type="ECO:0000256" key="1">
    <source>
        <dbReference type="ARBA" id="ARBA00022553"/>
    </source>
</evidence>
<dbReference type="PANTHER" id="PTHR32071">
    <property type="entry name" value="TRANSCRIPTIONAL REGULATORY PROTEIN"/>
    <property type="match status" value="1"/>
</dbReference>
<dbReference type="SUPFAM" id="SSF46689">
    <property type="entry name" value="Homeodomain-like"/>
    <property type="match status" value="1"/>
</dbReference>
<comment type="caution">
    <text evidence="12">The sequence shown here is derived from an EMBL/GenBank/DDBJ whole genome shotgun (WGS) entry which is preliminary data.</text>
</comment>
<dbReference type="FunFam" id="3.40.50.300:FF:000006">
    <property type="entry name" value="DNA-binding transcriptional regulator NtrC"/>
    <property type="match status" value="1"/>
</dbReference>
<evidence type="ECO:0000313" key="13">
    <source>
        <dbReference type="Proteomes" id="UP000295783"/>
    </source>
</evidence>
<dbReference type="RefSeq" id="WP_133614078.1">
    <property type="nucleotide sequence ID" value="NZ_SNYW01000009.1"/>
</dbReference>
<evidence type="ECO:0000256" key="6">
    <source>
        <dbReference type="ARBA" id="ARBA00023125"/>
    </source>
</evidence>
<dbReference type="GO" id="GO:0005524">
    <property type="term" value="F:ATP binding"/>
    <property type="evidence" value="ECO:0007669"/>
    <property type="project" value="UniProtKB-KW"/>
</dbReference>
<name>A0A4R6WPV8_9PROT</name>
<dbReference type="PROSITE" id="PS00688">
    <property type="entry name" value="SIGMA54_INTERACT_3"/>
    <property type="match status" value="1"/>
</dbReference>
<evidence type="ECO:0000313" key="12">
    <source>
        <dbReference type="EMBL" id="TDQ81529.1"/>
    </source>
</evidence>
<dbReference type="InterPro" id="IPR009057">
    <property type="entry name" value="Homeodomain-like_sf"/>
</dbReference>
<dbReference type="Pfam" id="PF00158">
    <property type="entry name" value="Sigma54_activat"/>
    <property type="match status" value="1"/>
</dbReference>
<keyword evidence="7" id="KW-0010">Activator</keyword>
<keyword evidence="5" id="KW-0805">Transcription regulation</keyword>
<evidence type="ECO:0000256" key="8">
    <source>
        <dbReference type="ARBA" id="ARBA00023163"/>
    </source>
</evidence>
<dbReference type="InterPro" id="IPR025943">
    <property type="entry name" value="Sigma_54_int_dom_ATP-bd_2"/>
</dbReference>
<dbReference type="GO" id="GO:0000160">
    <property type="term" value="P:phosphorelay signal transduction system"/>
    <property type="evidence" value="ECO:0007669"/>
    <property type="project" value="UniProtKB-KW"/>
</dbReference>
<evidence type="ECO:0000256" key="3">
    <source>
        <dbReference type="ARBA" id="ARBA00022840"/>
    </source>
</evidence>
<dbReference type="PANTHER" id="PTHR32071:SF17">
    <property type="entry name" value="TRANSCRIPTIONAL REGULATOR (NTRC FAMILY)"/>
    <property type="match status" value="1"/>
</dbReference>
<dbReference type="Gene3D" id="3.40.50.300">
    <property type="entry name" value="P-loop containing nucleotide triphosphate hydrolases"/>
    <property type="match status" value="1"/>
</dbReference>
<dbReference type="Gene3D" id="3.40.50.2300">
    <property type="match status" value="1"/>
</dbReference>
<keyword evidence="8" id="KW-0804">Transcription</keyword>
<keyword evidence="2" id="KW-0547">Nucleotide-binding</keyword>
<dbReference type="Proteomes" id="UP000295783">
    <property type="component" value="Unassembled WGS sequence"/>
</dbReference>
<dbReference type="AlphaFoldDB" id="A0A4R6WPV8"/>
<dbReference type="CDD" id="cd00009">
    <property type="entry name" value="AAA"/>
    <property type="match status" value="1"/>
</dbReference>
<gene>
    <name evidence="12" type="ORF">A8950_2598</name>
</gene>
<feature type="modified residue" description="4-aspartylphosphate" evidence="9">
    <location>
        <position position="53"/>
    </location>
</feature>
<keyword evidence="3" id="KW-0067">ATP-binding</keyword>
<keyword evidence="13" id="KW-1185">Reference proteome</keyword>
<keyword evidence="4" id="KW-0902">Two-component regulatory system</keyword>
<feature type="domain" description="Sigma-54 factor interaction" evidence="10">
    <location>
        <begin position="142"/>
        <end position="367"/>
    </location>
</feature>
<evidence type="ECO:0000256" key="2">
    <source>
        <dbReference type="ARBA" id="ARBA00022741"/>
    </source>
</evidence>
<dbReference type="OrthoDB" id="9770562at2"/>
<dbReference type="PROSITE" id="PS50110">
    <property type="entry name" value="RESPONSE_REGULATORY"/>
    <property type="match status" value="1"/>
</dbReference>
<dbReference type="Gene3D" id="1.10.10.60">
    <property type="entry name" value="Homeodomain-like"/>
    <property type="match status" value="1"/>
</dbReference>
<organism evidence="12 13">
    <name type="scientific">Dongia mobilis</name>
    <dbReference type="NCBI Taxonomy" id="578943"/>
    <lineage>
        <taxon>Bacteria</taxon>
        <taxon>Pseudomonadati</taxon>
        <taxon>Pseudomonadota</taxon>
        <taxon>Alphaproteobacteria</taxon>
        <taxon>Rhodospirillales</taxon>
        <taxon>Dongiaceae</taxon>
        <taxon>Dongia</taxon>
    </lineage>
</organism>
<evidence type="ECO:0000256" key="7">
    <source>
        <dbReference type="ARBA" id="ARBA00023159"/>
    </source>
</evidence>